<keyword evidence="4 10" id="KW-0378">Hydrolase</keyword>
<sequence length="466" mass="50373">MYTKFATLAYTLAQCLAIANAQQVGKETAETHPKIGWQKCTAPGRCSNVNGEVVLDSNWRWLPSTQNGAADPTSDDKNGYTNCYTGNSWNETICSDGKKCAENCAIEGAEYSKTYGVTTSGNALTLKFSQDHEYGTNIGSRMYLMETASKYAMFTLMGNEFAFDVELSSLVCGLNGALYFVSMDSDGGQKRFPTNKAGAKYGTGYCDSQCARDLKFVNGIANVEGWNTGSDENTGIGGLGACCAEMDIWEANSISAAFTPHPCQNNAYHSCNGVDCGGTYSEERYVGDCDPDGCDYNPYRHGNLDFYGKGSTVDTSKKFTVVTQFHGSGTNLEEISMYFIQNGKKIQMPESVNVPGFTSITAEFCDVSKSIFGDSTKFQDVGGLAQMGDAIGKPMVLVMSLWDDAFANMLWLDSAYPLDRDESEPGVARGSCPRDSGKPDDVRESAKTAKVTFSNIKFGPIGSTYA</sequence>
<feature type="compositionally biased region" description="Basic and acidic residues" evidence="11">
    <location>
        <begin position="435"/>
        <end position="446"/>
    </location>
</feature>
<feature type="chain" id="PRO_5007882808" description="Glucanase" evidence="12">
    <location>
        <begin position="22"/>
        <end position="466"/>
    </location>
</feature>
<dbReference type="AlphaFoldDB" id="A0A166YJR1"/>
<keyword evidence="5 10" id="KW-0136">Cellulose degradation</keyword>
<gene>
    <name evidence="13" type="ORF">CT0861_06390</name>
</gene>
<dbReference type="PANTHER" id="PTHR33753:SF2">
    <property type="entry name" value="GLYCOSIDE HYDROLASE FAMILY 7 PROTEIN"/>
    <property type="match status" value="1"/>
</dbReference>
<dbReference type="PANTHER" id="PTHR33753">
    <property type="entry name" value="1,4-BETA-D-GLUCAN CELLOBIOHYDROLASE B"/>
    <property type="match status" value="1"/>
</dbReference>
<reference evidence="13 14" key="1">
    <citation type="submission" date="2015-06" db="EMBL/GenBank/DDBJ databases">
        <title>Survival trade-offs in plant roots during colonization by closely related pathogenic and mutualistic fungi.</title>
        <authorList>
            <person name="Hacquard S."/>
            <person name="Kracher B."/>
            <person name="Hiruma K."/>
            <person name="Weinman A."/>
            <person name="Muench P."/>
            <person name="Garrido Oter R."/>
            <person name="Ver Loren van Themaat E."/>
            <person name="Dallerey J.-F."/>
            <person name="Damm U."/>
            <person name="Henrissat B."/>
            <person name="Lespinet O."/>
            <person name="Thon M."/>
            <person name="Kemen E."/>
            <person name="McHardy A.C."/>
            <person name="Schulze-Lefert P."/>
            <person name="O'Connell R.J."/>
        </authorList>
    </citation>
    <scope>NUCLEOTIDE SEQUENCE [LARGE SCALE GENOMIC DNA]</scope>
    <source>
        <strain evidence="13 14">0861</strain>
    </source>
</reference>
<keyword evidence="3 12" id="KW-0732">Signal</keyword>
<dbReference type="Pfam" id="PF00840">
    <property type="entry name" value="Glyco_hydro_7"/>
    <property type="match status" value="1"/>
</dbReference>
<dbReference type="CDD" id="cd07999">
    <property type="entry name" value="GH7_CBH_EG"/>
    <property type="match status" value="1"/>
</dbReference>
<keyword evidence="14" id="KW-1185">Reference proteome</keyword>
<evidence type="ECO:0000256" key="8">
    <source>
        <dbReference type="ARBA" id="ARBA00023295"/>
    </source>
</evidence>
<keyword evidence="9 10" id="KW-0624">Polysaccharide degradation</keyword>
<keyword evidence="6" id="KW-1015">Disulfide bond</keyword>
<evidence type="ECO:0000256" key="4">
    <source>
        <dbReference type="ARBA" id="ARBA00022801"/>
    </source>
</evidence>
<keyword evidence="8 10" id="KW-0326">Glycosidase</keyword>
<evidence type="ECO:0000256" key="1">
    <source>
        <dbReference type="ARBA" id="ARBA00001641"/>
    </source>
</evidence>
<comment type="similarity">
    <text evidence="2 10">Belongs to the glycosyl hydrolase 7 (cellulase C) family.</text>
</comment>
<evidence type="ECO:0000256" key="9">
    <source>
        <dbReference type="ARBA" id="ARBA00023326"/>
    </source>
</evidence>
<evidence type="ECO:0000256" key="7">
    <source>
        <dbReference type="ARBA" id="ARBA00023277"/>
    </source>
</evidence>
<keyword evidence="7" id="KW-0119">Carbohydrate metabolism</keyword>
<feature type="region of interest" description="Disordered" evidence="11">
    <location>
        <begin position="421"/>
        <end position="446"/>
    </location>
</feature>
<evidence type="ECO:0000256" key="2">
    <source>
        <dbReference type="ARBA" id="ARBA00006044"/>
    </source>
</evidence>
<evidence type="ECO:0000313" key="13">
    <source>
        <dbReference type="EMBL" id="KZL77744.1"/>
    </source>
</evidence>
<proteinExistence type="inferred from homology"/>
<comment type="catalytic activity">
    <reaction evidence="1">
        <text>Hydrolysis of (1-&gt;4)-beta-D-glucosidic linkages in cellulose and cellotetraose, releasing cellobiose from the non-reducing ends of the chains.</text>
        <dbReference type="EC" id="3.2.1.91"/>
    </reaction>
</comment>
<dbReference type="GO" id="GO:0016162">
    <property type="term" value="F:cellulose 1,4-beta-cellobiosidase activity"/>
    <property type="evidence" value="ECO:0007669"/>
    <property type="project" value="UniProtKB-EC"/>
</dbReference>
<dbReference type="InterPro" id="IPR001722">
    <property type="entry name" value="Glyco_hydro_7"/>
</dbReference>
<dbReference type="Gene3D" id="2.70.100.10">
    <property type="entry name" value="Glycoside hydrolase, family 7, domain"/>
    <property type="match status" value="1"/>
</dbReference>
<evidence type="ECO:0000256" key="6">
    <source>
        <dbReference type="ARBA" id="ARBA00023157"/>
    </source>
</evidence>
<dbReference type="EC" id="3.2.1.-" evidence="10"/>
<dbReference type="FunFam" id="2.70.100.10:FF:000001">
    <property type="entry name" value="Glucanase"/>
    <property type="match status" value="1"/>
</dbReference>
<dbReference type="PRINTS" id="PR00734">
    <property type="entry name" value="GLHYDRLASE7"/>
</dbReference>
<evidence type="ECO:0000256" key="5">
    <source>
        <dbReference type="ARBA" id="ARBA00023001"/>
    </source>
</evidence>
<evidence type="ECO:0000256" key="10">
    <source>
        <dbReference type="RuleBase" id="RU361164"/>
    </source>
</evidence>
<dbReference type="EMBL" id="LFIV01000006">
    <property type="protein sequence ID" value="KZL77744.1"/>
    <property type="molecule type" value="Genomic_DNA"/>
</dbReference>
<protein>
    <recommendedName>
        <fullName evidence="10">Glucanase</fullName>
        <ecNumber evidence="10">3.2.1.-</ecNumber>
    </recommendedName>
</protein>
<dbReference type="GO" id="GO:0030245">
    <property type="term" value="P:cellulose catabolic process"/>
    <property type="evidence" value="ECO:0007669"/>
    <property type="project" value="UniProtKB-KW"/>
</dbReference>
<evidence type="ECO:0000256" key="3">
    <source>
        <dbReference type="ARBA" id="ARBA00022729"/>
    </source>
</evidence>
<evidence type="ECO:0000256" key="12">
    <source>
        <dbReference type="SAM" id="SignalP"/>
    </source>
</evidence>
<evidence type="ECO:0000313" key="14">
    <source>
        <dbReference type="Proteomes" id="UP000076552"/>
    </source>
</evidence>
<dbReference type="InterPro" id="IPR013320">
    <property type="entry name" value="ConA-like_dom_sf"/>
</dbReference>
<dbReference type="STRING" id="708197.A0A166YJR1"/>
<feature type="signal peptide" evidence="12">
    <location>
        <begin position="1"/>
        <end position="21"/>
    </location>
</feature>
<comment type="caution">
    <text evidence="13">The sequence shown here is derived from an EMBL/GenBank/DDBJ whole genome shotgun (WGS) entry which is preliminary data.</text>
</comment>
<accession>A0A166YJR1</accession>
<dbReference type="SUPFAM" id="SSF49899">
    <property type="entry name" value="Concanavalin A-like lectins/glucanases"/>
    <property type="match status" value="1"/>
</dbReference>
<evidence type="ECO:0000256" key="11">
    <source>
        <dbReference type="SAM" id="MobiDB-lite"/>
    </source>
</evidence>
<dbReference type="InterPro" id="IPR037019">
    <property type="entry name" value="Glyco_hydro_7_sf"/>
</dbReference>
<dbReference type="Proteomes" id="UP000076552">
    <property type="component" value="Unassembled WGS sequence"/>
</dbReference>
<organism evidence="13 14">
    <name type="scientific">Colletotrichum tofieldiae</name>
    <dbReference type="NCBI Taxonomy" id="708197"/>
    <lineage>
        <taxon>Eukaryota</taxon>
        <taxon>Fungi</taxon>
        <taxon>Dikarya</taxon>
        <taxon>Ascomycota</taxon>
        <taxon>Pezizomycotina</taxon>
        <taxon>Sordariomycetes</taxon>
        <taxon>Hypocreomycetidae</taxon>
        <taxon>Glomerellales</taxon>
        <taxon>Glomerellaceae</taxon>
        <taxon>Colletotrichum</taxon>
        <taxon>Colletotrichum spaethianum species complex</taxon>
    </lineage>
</organism>
<name>A0A166YJR1_9PEZI</name>